<comment type="pathway">
    <text evidence="1">Purine metabolism; IMP biosynthesis via de novo pathway; N(2)-formyl-N(1)-(5-phospho-D-ribosyl)glycinamide from N(1)-(5-phospho-D-ribosyl)glycinamide (10-formyl THF route): step 1/1.</text>
</comment>
<evidence type="ECO:0000313" key="7">
    <source>
        <dbReference type="Proteomes" id="UP000228503"/>
    </source>
</evidence>
<dbReference type="Gene3D" id="3.40.50.170">
    <property type="entry name" value="Formyl transferase, N-terminal domain"/>
    <property type="match status" value="1"/>
</dbReference>
<dbReference type="SUPFAM" id="SSF53328">
    <property type="entry name" value="Formyltransferase"/>
    <property type="match status" value="1"/>
</dbReference>
<sequence>MRHIQFKKLYIPQKGKPMNVIVFASGSGGNLQASIDLSLMRPDLLKVGLVVTDRLGIFAIDIAHKYQIPVIAIDFEKKCGLWNENKKNSEKILRYQQCAIQYHNDILKRIRKIEEKNTICFDLAVLSYHRWIHGDLYTYFHERMINQHAGDLNIVNDRNVRRYVGINPVLYALKAGEKMTRTTTFLVRDGHDTGEILCQGPWVDYTGSCPITIQKSYEHELIQKRESDWPSLQFALKHIAQGDFGISKKHIHIDGCKVISFKGEPTGYAGVHLEKSTYKLTPYYE</sequence>
<feature type="domain" description="Formyl transferase N-terminal" evidence="5">
    <location>
        <begin position="18"/>
        <end position="199"/>
    </location>
</feature>
<reference evidence="7" key="1">
    <citation type="submission" date="2017-09" db="EMBL/GenBank/DDBJ databases">
        <title>Depth-based differentiation of microbial function through sediment-hosted aquifers and enrichment of novel symbionts in the deep terrestrial subsurface.</title>
        <authorList>
            <person name="Probst A.J."/>
            <person name="Ladd B."/>
            <person name="Jarett J.K."/>
            <person name="Geller-Mcgrath D.E."/>
            <person name="Sieber C.M.K."/>
            <person name="Emerson J.B."/>
            <person name="Anantharaman K."/>
            <person name="Thomas B.C."/>
            <person name="Malmstrom R."/>
            <person name="Stieglmeier M."/>
            <person name="Klingl A."/>
            <person name="Woyke T."/>
            <person name="Ryan C.M."/>
            <person name="Banfield J.F."/>
        </authorList>
    </citation>
    <scope>NUCLEOTIDE SEQUENCE [LARGE SCALE GENOMIC DNA]</scope>
</reference>
<evidence type="ECO:0000256" key="3">
    <source>
        <dbReference type="ARBA" id="ARBA00022679"/>
    </source>
</evidence>
<dbReference type="AlphaFoldDB" id="A0A2M7U088"/>
<keyword evidence="4" id="KW-0658">Purine biosynthesis</keyword>
<comment type="caution">
    <text evidence="6">The sequence shown here is derived from an EMBL/GenBank/DDBJ whole genome shotgun (WGS) entry which is preliminary data.</text>
</comment>
<evidence type="ECO:0000256" key="4">
    <source>
        <dbReference type="ARBA" id="ARBA00022755"/>
    </source>
</evidence>
<evidence type="ECO:0000259" key="5">
    <source>
        <dbReference type="Pfam" id="PF00551"/>
    </source>
</evidence>
<dbReference type="PANTHER" id="PTHR43369:SF2">
    <property type="entry name" value="PHOSPHORIBOSYLGLYCINAMIDE FORMYLTRANSFERASE"/>
    <property type="match status" value="1"/>
</dbReference>
<dbReference type="Pfam" id="PF00551">
    <property type="entry name" value="Formyl_trans_N"/>
    <property type="match status" value="1"/>
</dbReference>
<dbReference type="InterPro" id="IPR002376">
    <property type="entry name" value="Formyl_transf_N"/>
</dbReference>
<dbReference type="InterPro" id="IPR036477">
    <property type="entry name" value="Formyl_transf_N_sf"/>
</dbReference>
<dbReference type="EC" id="2.1.2.2" evidence="2"/>
<accession>A0A2M7U088</accession>
<name>A0A2M7U088_9BACT</name>
<dbReference type="GO" id="GO:0006189">
    <property type="term" value="P:'de novo' IMP biosynthetic process"/>
    <property type="evidence" value="ECO:0007669"/>
    <property type="project" value="TreeGrafter"/>
</dbReference>
<dbReference type="GO" id="GO:0005829">
    <property type="term" value="C:cytosol"/>
    <property type="evidence" value="ECO:0007669"/>
    <property type="project" value="TreeGrafter"/>
</dbReference>
<dbReference type="Proteomes" id="UP000228503">
    <property type="component" value="Unassembled WGS sequence"/>
</dbReference>
<proteinExistence type="predicted"/>
<dbReference type="GO" id="GO:0004644">
    <property type="term" value="F:phosphoribosylglycinamide formyltransferase activity"/>
    <property type="evidence" value="ECO:0007669"/>
    <property type="project" value="UniProtKB-EC"/>
</dbReference>
<organism evidence="6 7">
    <name type="scientific">Candidatus Roizmanbacteria bacterium CG_4_10_14_0_2_um_filter_39_13</name>
    <dbReference type="NCBI Taxonomy" id="1974825"/>
    <lineage>
        <taxon>Bacteria</taxon>
        <taxon>Candidatus Roizmaniibacteriota</taxon>
    </lineage>
</organism>
<gene>
    <name evidence="6" type="ORF">COY16_01940</name>
</gene>
<evidence type="ECO:0000313" key="6">
    <source>
        <dbReference type="EMBL" id="PIZ63491.1"/>
    </source>
</evidence>
<keyword evidence="3" id="KW-0808">Transferase</keyword>
<protein>
    <recommendedName>
        <fullName evidence="2">phosphoribosylglycinamide formyltransferase 1</fullName>
        <ecNumber evidence="2">2.1.2.2</ecNumber>
    </recommendedName>
</protein>
<dbReference type="EMBL" id="PFOB01000020">
    <property type="protein sequence ID" value="PIZ63491.1"/>
    <property type="molecule type" value="Genomic_DNA"/>
</dbReference>
<evidence type="ECO:0000256" key="1">
    <source>
        <dbReference type="ARBA" id="ARBA00005054"/>
    </source>
</evidence>
<dbReference type="PANTHER" id="PTHR43369">
    <property type="entry name" value="PHOSPHORIBOSYLGLYCINAMIDE FORMYLTRANSFERASE"/>
    <property type="match status" value="1"/>
</dbReference>
<evidence type="ECO:0000256" key="2">
    <source>
        <dbReference type="ARBA" id="ARBA00012254"/>
    </source>
</evidence>